<dbReference type="Pfam" id="PF02311">
    <property type="entry name" value="AraC_binding"/>
    <property type="match status" value="1"/>
</dbReference>
<evidence type="ECO:0000259" key="4">
    <source>
        <dbReference type="PROSITE" id="PS01124"/>
    </source>
</evidence>
<name>A0A9X5CFJ3_9FIRM</name>
<protein>
    <submittedName>
        <fullName evidence="5">AraC family transcriptional regulator</fullName>
    </submittedName>
</protein>
<comment type="caution">
    <text evidence="5">The sequence shown here is derived from an EMBL/GenBank/DDBJ whole genome shotgun (WGS) entry which is preliminary data.</text>
</comment>
<evidence type="ECO:0000313" key="5">
    <source>
        <dbReference type="EMBL" id="NDO72312.1"/>
    </source>
</evidence>
<dbReference type="GO" id="GO:0043565">
    <property type="term" value="F:sequence-specific DNA binding"/>
    <property type="evidence" value="ECO:0007669"/>
    <property type="project" value="InterPro"/>
</dbReference>
<evidence type="ECO:0000256" key="1">
    <source>
        <dbReference type="ARBA" id="ARBA00023015"/>
    </source>
</evidence>
<dbReference type="Gene3D" id="2.60.120.10">
    <property type="entry name" value="Jelly Rolls"/>
    <property type="match status" value="1"/>
</dbReference>
<dbReference type="InterPro" id="IPR009057">
    <property type="entry name" value="Homeodomain-like_sf"/>
</dbReference>
<dbReference type="Proteomes" id="UP000474104">
    <property type="component" value="Unassembled WGS sequence"/>
</dbReference>
<dbReference type="PROSITE" id="PS01124">
    <property type="entry name" value="HTH_ARAC_FAMILY_2"/>
    <property type="match status" value="1"/>
</dbReference>
<dbReference type="InterPro" id="IPR037923">
    <property type="entry name" value="HTH-like"/>
</dbReference>
<sequence length="278" mass="31519">MKKETRTAVYDEELRIEAYRFEGIVQSFPNHFHGHYVIGLVEAGQRVLFCRDREYALEKGSILLFNPGDSHACLQSGGETFDYRGLNISREVMLDLAEEVTGRRELPGFSKNVIYDEEAGGCLCLLHEMVMTGTGDLGKEETLLFLLSLLLQNCGQPFDRCSPECRTEIEKACGYMEVHFKERIYLDQICRCAGLSKSTLLRAFTKSKGVTPYRYLETIRINEAKKLLAEGMTPVEAAIETGFSDQSHFSNYFNQFIGLTPGIYREIFFEKEGGAYGE</sequence>
<dbReference type="AlphaFoldDB" id="A0A9X5CFJ3"/>
<organism evidence="5 6">
    <name type="scientific">Schaedlerella arabinosiphila</name>
    <dbReference type="NCBI Taxonomy" id="2044587"/>
    <lineage>
        <taxon>Bacteria</taxon>
        <taxon>Bacillati</taxon>
        <taxon>Bacillota</taxon>
        <taxon>Clostridia</taxon>
        <taxon>Lachnospirales</taxon>
        <taxon>Lachnospiraceae</taxon>
        <taxon>Schaedlerella</taxon>
    </lineage>
</organism>
<dbReference type="SUPFAM" id="SSF46689">
    <property type="entry name" value="Homeodomain-like"/>
    <property type="match status" value="2"/>
</dbReference>
<feature type="domain" description="HTH araC/xylS-type" evidence="4">
    <location>
        <begin position="170"/>
        <end position="267"/>
    </location>
</feature>
<evidence type="ECO:0000256" key="3">
    <source>
        <dbReference type="ARBA" id="ARBA00023163"/>
    </source>
</evidence>
<evidence type="ECO:0000313" key="6">
    <source>
        <dbReference type="Proteomes" id="UP000474104"/>
    </source>
</evidence>
<gene>
    <name evidence="5" type="ORF">FMM80_28295</name>
</gene>
<keyword evidence="3" id="KW-0804">Transcription</keyword>
<dbReference type="SMART" id="SM00342">
    <property type="entry name" value="HTH_ARAC"/>
    <property type="match status" value="1"/>
</dbReference>
<dbReference type="EMBL" id="VIRB01000163">
    <property type="protein sequence ID" value="NDO72312.1"/>
    <property type="molecule type" value="Genomic_DNA"/>
</dbReference>
<dbReference type="GO" id="GO:0003700">
    <property type="term" value="F:DNA-binding transcription factor activity"/>
    <property type="evidence" value="ECO:0007669"/>
    <property type="project" value="InterPro"/>
</dbReference>
<dbReference type="PANTHER" id="PTHR46796:SF2">
    <property type="entry name" value="TRANSCRIPTIONAL REGULATORY PROTEIN"/>
    <property type="match status" value="1"/>
</dbReference>
<dbReference type="OrthoDB" id="183331at2"/>
<dbReference type="SUPFAM" id="SSF51215">
    <property type="entry name" value="Regulatory protein AraC"/>
    <property type="match status" value="1"/>
</dbReference>
<proteinExistence type="predicted"/>
<dbReference type="RefSeq" id="WP_004082672.1">
    <property type="nucleotide sequence ID" value="NZ_VIRB01000163.1"/>
</dbReference>
<dbReference type="InterPro" id="IPR014710">
    <property type="entry name" value="RmlC-like_jellyroll"/>
</dbReference>
<evidence type="ECO:0000256" key="2">
    <source>
        <dbReference type="ARBA" id="ARBA00023125"/>
    </source>
</evidence>
<keyword evidence="2" id="KW-0238">DNA-binding</keyword>
<dbReference type="InterPro" id="IPR018060">
    <property type="entry name" value="HTH_AraC"/>
</dbReference>
<dbReference type="Gene3D" id="1.10.10.60">
    <property type="entry name" value="Homeodomain-like"/>
    <property type="match status" value="1"/>
</dbReference>
<dbReference type="Pfam" id="PF12833">
    <property type="entry name" value="HTH_18"/>
    <property type="match status" value="1"/>
</dbReference>
<dbReference type="PANTHER" id="PTHR46796">
    <property type="entry name" value="HTH-TYPE TRANSCRIPTIONAL ACTIVATOR RHAS-RELATED"/>
    <property type="match status" value="1"/>
</dbReference>
<reference evidence="5 6" key="1">
    <citation type="submission" date="2019-07" db="EMBL/GenBank/DDBJ databases">
        <title>Draft genome sequences of 15 bacterial species constituting the stable defined intestinal microbiota of the GM15 gnotobiotic mouse model.</title>
        <authorList>
            <person name="Elie C."/>
            <person name="Mathieu A."/>
            <person name="Saliou A."/>
            <person name="Darnaud M."/>
            <person name="Leulier F."/>
            <person name="Tamellini A."/>
        </authorList>
    </citation>
    <scope>NUCLEOTIDE SEQUENCE [LARGE SCALE GENOMIC DNA]</scope>
    <source>
        <strain evidence="6">ASF 502</strain>
    </source>
</reference>
<keyword evidence="1" id="KW-0805">Transcription regulation</keyword>
<accession>A0A9X5CFJ3</accession>
<dbReference type="InterPro" id="IPR003313">
    <property type="entry name" value="AraC-bd"/>
</dbReference>
<dbReference type="InterPro" id="IPR050204">
    <property type="entry name" value="AraC_XylS_family_regulators"/>
</dbReference>